<protein>
    <recommendedName>
        <fullName evidence="2">Ty1-copia retrotransposon protein</fullName>
    </recommendedName>
</protein>
<organism evidence="1">
    <name type="scientific">Sesamum radiatum</name>
    <name type="common">Black benniseed</name>
    <dbReference type="NCBI Taxonomy" id="300843"/>
    <lineage>
        <taxon>Eukaryota</taxon>
        <taxon>Viridiplantae</taxon>
        <taxon>Streptophyta</taxon>
        <taxon>Embryophyta</taxon>
        <taxon>Tracheophyta</taxon>
        <taxon>Spermatophyta</taxon>
        <taxon>Magnoliopsida</taxon>
        <taxon>eudicotyledons</taxon>
        <taxon>Gunneridae</taxon>
        <taxon>Pentapetalae</taxon>
        <taxon>asterids</taxon>
        <taxon>lamiids</taxon>
        <taxon>Lamiales</taxon>
        <taxon>Pedaliaceae</taxon>
        <taxon>Sesamum</taxon>
    </lineage>
</organism>
<reference evidence="1" key="2">
    <citation type="journal article" date="2024" name="Plant">
        <title>Genomic evolution and insights into agronomic trait innovations of Sesamum species.</title>
        <authorList>
            <person name="Miao H."/>
            <person name="Wang L."/>
            <person name="Qu L."/>
            <person name="Liu H."/>
            <person name="Sun Y."/>
            <person name="Le M."/>
            <person name="Wang Q."/>
            <person name="Wei S."/>
            <person name="Zheng Y."/>
            <person name="Lin W."/>
            <person name="Duan Y."/>
            <person name="Cao H."/>
            <person name="Xiong S."/>
            <person name="Wang X."/>
            <person name="Wei L."/>
            <person name="Li C."/>
            <person name="Ma Q."/>
            <person name="Ju M."/>
            <person name="Zhao R."/>
            <person name="Li G."/>
            <person name="Mu C."/>
            <person name="Tian Q."/>
            <person name="Mei H."/>
            <person name="Zhang T."/>
            <person name="Gao T."/>
            <person name="Zhang H."/>
        </authorList>
    </citation>
    <scope>NUCLEOTIDE SEQUENCE</scope>
    <source>
        <strain evidence="1">G02</strain>
    </source>
</reference>
<name>A0AAW2KA72_SESRA</name>
<evidence type="ECO:0000313" key="1">
    <source>
        <dbReference type="EMBL" id="KAL0303112.1"/>
    </source>
</evidence>
<dbReference type="AlphaFoldDB" id="A0AAW2KA72"/>
<accession>A0AAW2KA72</accession>
<gene>
    <name evidence="1" type="ORF">Sradi_6179300</name>
</gene>
<dbReference type="EMBL" id="JACGWJ010000029">
    <property type="protein sequence ID" value="KAL0303112.1"/>
    <property type="molecule type" value="Genomic_DNA"/>
</dbReference>
<reference evidence="1" key="1">
    <citation type="submission" date="2020-06" db="EMBL/GenBank/DDBJ databases">
        <authorList>
            <person name="Li T."/>
            <person name="Hu X."/>
            <person name="Zhang T."/>
            <person name="Song X."/>
            <person name="Zhang H."/>
            <person name="Dai N."/>
            <person name="Sheng W."/>
            <person name="Hou X."/>
            <person name="Wei L."/>
        </authorList>
    </citation>
    <scope>NUCLEOTIDE SEQUENCE</scope>
    <source>
        <strain evidence="1">G02</strain>
        <tissue evidence="1">Leaf</tissue>
    </source>
</reference>
<evidence type="ECO:0008006" key="2">
    <source>
        <dbReference type="Google" id="ProtNLM"/>
    </source>
</evidence>
<proteinExistence type="predicted"/>
<comment type="caution">
    <text evidence="1">The sequence shown here is derived from an EMBL/GenBank/DDBJ whole genome shotgun (WGS) entry which is preliminary data.</text>
</comment>
<sequence length="121" mass="14109">MVVPMPRTLPDFSKLEQLDGTNFKRWSQKLLIFFEQLEVDYVLFTDPPEIPVQTTDASTAIMTASQTEPDRSKRDDELKLTIKVQRPFGALWSLDMEVMMQVKRNTFLESVYSSRSWMANQ</sequence>